<reference evidence="1" key="1">
    <citation type="journal article" date="2015" name="Proc. Natl. Acad. Sci. U.S.A.">
        <title>Networks of energetic and metabolic interactions define dynamics in microbial communities.</title>
        <authorList>
            <person name="Embree M."/>
            <person name="Liu J.K."/>
            <person name="Al-Bassam M.M."/>
            <person name="Zengler K."/>
        </authorList>
    </citation>
    <scope>NUCLEOTIDE SEQUENCE</scope>
</reference>
<dbReference type="AlphaFoldDB" id="A0A0W8EL26"/>
<name>A0A0W8EL26_9ZZZZ</name>
<dbReference type="EMBL" id="LNQE01001752">
    <property type="protein sequence ID" value="KUG09256.1"/>
    <property type="molecule type" value="Genomic_DNA"/>
</dbReference>
<gene>
    <name evidence="1" type="ORF">ASZ90_016629</name>
</gene>
<organism evidence="1">
    <name type="scientific">hydrocarbon metagenome</name>
    <dbReference type="NCBI Taxonomy" id="938273"/>
    <lineage>
        <taxon>unclassified sequences</taxon>
        <taxon>metagenomes</taxon>
        <taxon>ecological metagenomes</taxon>
    </lineage>
</organism>
<proteinExistence type="predicted"/>
<accession>A0A0W8EL26</accession>
<evidence type="ECO:0000313" key="1">
    <source>
        <dbReference type="EMBL" id="KUG09256.1"/>
    </source>
</evidence>
<protein>
    <submittedName>
        <fullName evidence="1">Uncharacterized protein</fullName>
    </submittedName>
</protein>
<comment type="caution">
    <text evidence="1">The sequence shown here is derived from an EMBL/GenBank/DDBJ whole genome shotgun (WGS) entry which is preliminary data.</text>
</comment>
<sequence length="48" mass="5507">MHILVLFFRGSVYQEHEVYRTYNQGEQRSAWVTGFCIAGPEISSRVSG</sequence>